<name>A0A1U7P3X3_9DEIO</name>
<feature type="domain" description="BIG2" evidence="2">
    <location>
        <begin position="30"/>
        <end position="110"/>
    </location>
</feature>
<dbReference type="Proteomes" id="UP000186607">
    <property type="component" value="Unassembled WGS sequence"/>
</dbReference>
<evidence type="ECO:0000256" key="1">
    <source>
        <dbReference type="SAM" id="SignalP"/>
    </source>
</evidence>
<dbReference type="SMART" id="SM00635">
    <property type="entry name" value="BID_2"/>
    <property type="match status" value="2"/>
</dbReference>
<evidence type="ECO:0000313" key="3">
    <source>
        <dbReference type="EMBL" id="OLV19864.1"/>
    </source>
</evidence>
<dbReference type="SUPFAM" id="SSF49785">
    <property type="entry name" value="Galactose-binding domain-like"/>
    <property type="match status" value="1"/>
</dbReference>
<dbReference type="EMBL" id="MSTI01000018">
    <property type="protein sequence ID" value="OLV19864.1"/>
    <property type="molecule type" value="Genomic_DNA"/>
</dbReference>
<keyword evidence="4" id="KW-1185">Reference proteome</keyword>
<dbReference type="Pfam" id="PF02368">
    <property type="entry name" value="Big_2"/>
    <property type="match status" value="2"/>
</dbReference>
<dbReference type="Gene3D" id="2.60.120.430">
    <property type="entry name" value="Galactose-binding lectin"/>
    <property type="match status" value="1"/>
</dbReference>
<dbReference type="InterPro" id="IPR008979">
    <property type="entry name" value="Galactose-bd-like_sf"/>
</dbReference>
<sequence length="395" mass="39086">MFRRPVSIALALTASIAIVSCGDTKTPTATVTNVAITAPAGSAATLTVGATTKAIASVVGTNTPAQTVNWSSSVPAVATVDATGLIKAVTPGTTVVKATSTVDTSKSAQVTITVNAVTSTTPTVTAVAVTLAPTTVAVGGTSQATASVTGTNSPAQTVTWTSSNTAVATVSAAGVVTSLIPGTADIIGTSTVDNTKKGQATLTVTAVVTNRPTVKINFAPATSPVVGYDTNSGAAYTAASMTGWITEASAGTATPVPLDMTGNVRPSTPIVLATAEPAQLTQINMQCGTPTTGNPCASGTTVSGAFEYKMADGKYNVTVSVGDASASTNAGNTNSSHTINVEGTNIFSNKTVTSAAPFFKNATPVAVTVTGGVMTIDAKGGMNTKINYIELVPVN</sequence>
<feature type="chain" id="PRO_5012030122" description="BIG2 domain-containing protein" evidence="1">
    <location>
        <begin position="20"/>
        <end position="395"/>
    </location>
</feature>
<dbReference type="Gene3D" id="2.60.40.1080">
    <property type="match status" value="2"/>
</dbReference>
<comment type="caution">
    <text evidence="3">The sequence shown here is derived from an EMBL/GenBank/DDBJ whole genome shotgun (WGS) entry which is preliminary data.</text>
</comment>
<protein>
    <recommendedName>
        <fullName evidence="2">BIG2 domain-containing protein</fullName>
    </recommendedName>
</protein>
<dbReference type="InterPro" id="IPR003343">
    <property type="entry name" value="Big_2"/>
</dbReference>
<evidence type="ECO:0000259" key="2">
    <source>
        <dbReference type="SMART" id="SM00635"/>
    </source>
</evidence>
<gene>
    <name evidence="3" type="ORF">BOO71_0001288</name>
</gene>
<reference evidence="3 4" key="1">
    <citation type="submission" date="2017-01" db="EMBL/GenBank/DDBJ databases">
        <title>Genome Analysis of Deinococcus marmoris KOPRI26562.</title>
        <authorList>
            <person name="Kim J.H."/>
            <person name="Oh H.-M."/>
        </authorList>
    </citation>
    <scope>NUCLEOTIDE SEQUENCE [LARGE SCALE GENOMIC DNA]</scope>
    <source>
        <strain evidence="3 4">KOPRI26562</strain>
    </source>
</reference>
<organism evidence="3 4">
    <name type="scientific">Deinococcus marmoris</name>
    <dbReference type="NCBI Taxonomy" id="249408"/>
    <lineage>
        <taxon>Bacteria</taxon>
        <taxon>Thermotogati</taxon>
        <taxon>Deinococcota</taxon>
        <taxon>Deinococci</taxon>
        <taxon>Deinococcales</taxon>
        <taxon>Deinococcaceae</taxon>
        <taxon>Deinococcus</taxon>
    </lineage>
</organism>
<keyword evidence="1" id="KW-0732">Signal</keyword>
<evidence type="ECO:0000313" key="4">
    <source>
        <dbReference type="Proteomes" id="UP000186607"/>
    </source>
</evidence>
<dbReference type="SUPFAM" id="SSF49373">
    <property type="entry name" value="Invasin/intimin cell-adhesion fragments"/>
    <property type="match status" value="2"/>
</dbReference>
<accession>A0A1U7P3X3</accession>
<dbReference type="InterPro" id="IPR008964">
    <property type="entry name" value="Invasin/intimin_cell_adhesion"/>
</dbReference>
<feature type="domain" description="BIG2" evidence="2">
    <location>
        <begin position="123"/>
        <end position="200"/>
    </location>
</feature>
<dbReference type="AlphaFoldDB" id="A0A1U7P3X3"/>
<dbReference type="PROSITE" id="PS51257">
    <property type="entry name" value="PROKAR_LIPOPROTEIN"/>
    <property type="match status" value="1"/>
</dbReference>
<proteinExistence type="predicted"/>
<feature type="signal peptide" evidence="1">
    <location>
        <begin position="1"/>
        <end position="19"/>
    </location>
</feature>